<sequence>MPPQNQPQIILFHLQASRSIRIAWLLEALGLPYTVESSPRVNGVAPPDFKAKAGGLGTSDKYDQERRLLPPPGNPKRYELLQWVHAAEGTYMVHALAVLYARWFQKDGDVARTEEGLSGNVVRDLDFLEQELGRAGEGRWLAGRSEFSVADVAMQFSVEFALTRELGTKGVEAGRWRRVLEWMGTCKGTGSWERAVERTGYEL</sequence>
<accession>A0A9P4QI51</accession>
<dbReference type="EMBL" id="MU003766">
    <property type="protein sequence ID" value="KAF2725993.1"/>
    <property type="molecule type" value="Genomic_DNA"/>
</dbReference>
<dbReference type="OrthoDB" id="2309723at2759"/>
<dbReference type="SUPFAM" id="SSF47616">
    <property type="entry name" value="GST C-terminal domain-like"/>
    <property type="match status" value="1"/>
</dbReference>
<gene>
    <name evidence="2" type="ORF">K431DRAFT_309001</name>
</gene>
<proteinExistence type="predicted"/>
<dbReference type="PROSITE" id="PS50405">
    <property type="entry name" value="GST_CTER"/>
    <property type="match status" value="1"/>
</dbReference>
<dbReference type="InterPro" id="IPR036282">
    <property type="entry name" value="Glutathione-S-Trfase_C_sf"/>
</dbReference>
<dbReference type="Gene3D" id="1.20.1050.130">
    <property type="match status" value="1"/>
</dbReference>
<organism evidence="2 3">
    <name type="scientific">Polychaeton citri CBS 116435</name>
    <dbReference type="NCBI Taxonomy" id="1314669"/>
    <lineage>
        <taxon>Eukaryota</taxon>
        <taxon>Fungi</taxon>
        <taxon>Dikarya</taxon>
        <taxon>Ascomycota</taxon>
        <taxon>Pezizomycotina</taxon>
        <taxon>Dothideomycetes</taxon>
        <taxon>Dothideomycetidae</taxon>
        <taxon>Capnodiales</taxon>
        <taxon>Capnodiaceae</taxon>
        <taxon>Polychaeton</taxon>
    </lineage>
</organism>
<dbReference type="InterPro" id="IPR010987">
    <property type="entry name" value="Glutathione-S-Trfase_C-like"/>
</dbReference>
<evidence type="ECO:0000313" key="3">
    <source>
        <dbReference type="Proteomes" id="UP000799441"/>
    </source>
</evidence>
<reference evidence="2" key="1">
    <citation type="journal article" date="2020" name="Stud. Mycol.">
        <title>101 Dothideomycetes genomes: a test case for predicting lifestyles and emergence of pathogens.</title>
        <authorList>
            <person name="Haridas S."/>
            <person name="Albert R."/>
            <person name="Binder M."/>
            <person name="Bloem J."/>
            <person name="Labutti K."/>
            <person name="Salamov A."/>
            <person name="Andreopoulos B."/>
            <person name="Baker S."/>
            <person name="Barry K."/>
            <person name="Bills G."/>
            <person name="Bluhm B."/>
            <person name="Cannon C."/>
            <person name="Castanera R."/>
            <person name="Culley D."/>
            <person name="Daum C."/>
            <person name="Ezra D."/>
            <person name="Gonzalez J."/>
            <person name="Henrissat B."/>
            <person name="Kuo A."/>
            <person name="Liang C."/>
            <person name="Lipzen A."/>
            <person name="Lutzoni F."/>
            <person name="Magnuson J."/>
            <person name="Mondo S."/>
            <person name="Nolan M."/>
            <person name="Ohm R."/>
            <person name="Pangilinan J."/>
            <person name="Park H.-J."/>
            <person name="Ramirez L."/>
            <person name="Alfaro M."/>
            <person name="Sun H."/>
            <person name="Tritt A."/>
            <person name="Yoshinaga Y."/>
            <person name="Zwiers L.-H."/>
            <person name="Turgeon B."/>
            <person name="Goodwin S."/>
            <person name="Spatafora J."/>
            <person name="Crous P."/>
            <person name="Grigoriev I."/>
        </authorList>
    </citation>
    <scope>NUCLEOTIDE SEQUENCE</scope>
    <source>
        <strain evidence="2">CBS 116435</strain>
    </source>
</reference>
<dbReference type="Proteomes" id="UP000799441">
    <property type="component" value="Unassembled WGS sequence"/>
</dbReference>
<keyword evidence="3" id="KW-1185">Reference proteome</keyword>
<comment type="caution">
    <text evidence="2">The sequence shown here is derived from an EMBL/GenBank/DDBJ whole genome shotgun (WGS) entry which is preliminary data.</text>
</comment>
<dbReference type="PANTHER" id="PTHR44051:SF9">
    <property type="entry name" value="GLUTATHIONE S-TRANSFERASE 1"/>
    <property type="match status" value="1"/>
</dbReference>
<feature type="domain" description="GST C-terminal" evidence="1">
    <location>
        <begin position="73"/>
        <end position="203"/>
    </location>
</feature>
<evidence type="ECO:0000313" key="2">
    <source>
        <dbReference type="EMBL" id="KAF2725993.1"/>
    </source>
</evidence>
<dbReference type="Gene3D" id="3.40.30.10">
    <property type="entry name" value="Glutaredoxin"/>
    <property type="match status" value="1"/>
</dbReference>
<name>A0A9P4QI51_9PEZI</name>
<evidence type="ECO:0000259" key="1">
    <source>
        <dbReference type="PROSITE" id="PS50405"/>
    </source>
</evidence>
<dbReference type="AlphaFoldDB" id="A0A9P4QI51"/>
<dbReference type="PANTHER" id="PTHR44051">
    <property type="entry name" value="GLUTATHIONE S-TRANSFERASE-RELATED"/>
    <property type="match status" value="1"/>
</dbReference>
<protein>
    <recommendedName>
        <fullName evidence="1">GST C-terminal domain-containing protein</fullName>
    </recommendedName>
</protein>